<dbReference type="EMBL" id="BJCL01000002">
    <property type="protein sequence ID" value="GCL62041.1"/>
    <property type="molecule type" value="Genomic_DNA"/>
</dbReference>
<accession>A0A480AKH6</accession>
<organism evidence="1 2">
    <name type="scientific">Pseudaquabacterium pictum</name>
    <dbReference type="NCBI Taxonomy" id="2315236"/>
    <lineage>
        <taxon>Bacteria</taxon>
        <taxon>Pseudomonadati</taxon>
        <taxon>Pseudomonadota</taxon>
        <taxon>Betaproteobacteria</taxon>
        <taxon>Burkholderiales</taxon>
        <taxon>Sphaerotilaceae</taxon>
        <taxon>Pseudaquabacterium</taxon>
    </lineage>
</organism>
<evidence type="ECO:0000313" key="1">
    <source>
        <dbReference type="EMBL" id="GCL62041.1"/>
    </source>
</evidence>
<protein>
    <submittedName>
        <fullName evidence="1">Heme-binding protein</fullName>
    </submittedName>
</protein>
<dbReference type="InterPro" id="IPR006917">
    <property type="entry name" value="SOUL_heme-bd"/>
</dbReference>
<sequence length="187" mass="20174">MSHAVEEPDYTVERTLDAGNAIELRRYAGYAVAEVTVPGPADSAGNTAFPILAGYIFGGNQGSRKLAMTAPVTQAPQKLAMTAPVTQTAAGDNHVVQFVLPKGVTAENAPVPNDARVRLRDVPPRRLAAVRFSGFWNQANYAEHLAKLTAAMRAAGLQPAGEPVLSRYNPPITPWFLRRNEIWIDLA</sequence>
<dbReference type="InterPro" id="IPR011256">
    <property type="entry name" value="Reg_factor_effector_dom_sf"/>
</dbReference>
<dbReference type="AlphaFoldDB" id="A0A480AKH6"/>
<dbReference type="Pfam" id="PF04832">
    <property type="entry name" value="SOUL"/>
    <property type="match status" value="1"/>
</dbReference>
<evidence type="ECO:0000313" key="2">
    <source>
        <dbReference type="Proteomes" id="UP000301751"/>
    </source>
</evidence>
<dbReference type="PANTHER" id="PTHR11220">
    <property type="entry name" value="HEME-BINDING PROTEIN-RELATED"/>
    <property type="match status" value="1"/>
</dbReference>
<dbReference type="OrthoDB" id="2156220at2"/>
<dbReference type="Gene3D" id="3.20.80.10">
    <property type="entry name" value="Regulatory factor, effector binding domain"/>
    <property type="match status" value="1"/>
</dbReference>
<dbReference type="SUPFAM" id="SSF55136">
    <property type="entry name" value="Probable bacterial effector-binding domain"/>
    <property type="match status" value="1"/>
</dbReference>
<comment type="caution">
    <text evidence="1">The sequence shown here is derived from an EMBL/GenBank/DDBJ whole genome shotgun (WGS) entry which is preliminary data.</text>
</comment>
<dbReference type="PANTHER" id="PTHR11220:SF58">
    <property type="entry name" value="SOUL HEME-BINDING FAMILY PROTEIN"/>
    <property type="match status" value="1"/>
</dbReference>
<name>A0A480AKH6_9BURK</name>
<proteinExistence type="predicted"/>
<keyword evidence="2" id="KW-1185">Reference proteome</keyword>
<dbReference type="Proteomes" id="UP000301751">
    <property type="component" value="Unassembled WGS sequence"/>
</dbReference>
<gene>
    <name evidence="1" type="ORF">AQPW35_11220</name>
</gene>
<reference evidence="2" key="1">
    <citation type="submission" date="2019-03" db="EMBL/GenBank/DDBJ databases">
        <title>Aquabacterium pictum sp.nov., the first bacteriochlorophyll a-containing freshwater bacterium in the genus Aquabacterium of the class Betaproteobacteria.</title>
        <authorList>
            <person name="Hirose S."/>
            <person name="Tank M."/>
            <person name="Hara E."/>
            <person name="Tamaki H."/>
            <person name="Takaichi S."/>
            <person name="Haruta S."/>
            <person name="Hanada S."/>
        </authorList>
    </citation>
    <scope>NUCLEOTIDE SEQUENCE [LARGE SCALE GENOMIC DNA]</scope>
    <source>
        <strain evidence="2">W35</strain>
    </source>
</reference>